<organism evidence="2 3">
    <name type="scientific">Roseateles saccharophilus</name>
    <name type="common">Pseudomonas saccharophila</name>
    <dbReference type="NCBI Taxonomy" id="304"/>
    <lineage>
        <taxon>Bacteria</taxon>
        <taxon>Pseudomonadati</taxon>
        <taxon>Pseudomonadota</taxon>
        <taxon>Betaproteobacteria</taxon>
        <taxon>Burkholderiales</taxon>
        <taxon>Sphaerotilaceae</taxon>
        <taxon>Roseateles</taxon>
    </lineage>
</organism>
<gene>
    <name evidence="2" type="ORF">J2X20_004657</name>
</gene>
<dbReference type="InterPro" id="IPR001638">
    <property type="entry name" value="Solute-binding_3/MltF_N"/>
</dbReference>
<dbReference type="Proteomes" id="UP001180453">
    <property type="component" value="Unassembled WGS sequence"/>
</dbReference>
<dbReference type="SMART" id="SM00062">
    <property type="entry name" value="PBPb"/>
    <property type="match status" value="1"/>
</dbReference>
<dbReference type="PANTHER" id="PTHR38834:SF3">
    <property type="entry name" value="SOLUTE-BINDING PROTEIN FAMILY 3_N-TERMINAL DOMAIN-CONTAINING PROTEIN"/>
    <property type="match status" value="1"/>
</dbReference>
<sequence length="224" mass="24587">MPTLELYTTPYPPFSYAAADGRIVGMSADVVAEMARRAGVTVAMHFDLPWARALAVAQEQRDTCAFSVARQPEREALYQWVGPIAINKWAFFGRPDFHGRVDTLEDAKSFRVGGLRGDAKARYLADRGVNVELVPDDRMNATKLAADRIDLWVSSLYTARDAAAGAGLKDLKLVLVFNEAPSYLACSLSTPAETIARLAAALEALRKEGFVKKAHELHGSRFGW</sequence>
<evidence type="ECO:0000313" key="2">
    <source>
        <dbReference type="EMBL" id="MDR7271983.1"/>
    </source>
</evidence>
<name>A0ABU1YT02_ROSSA</name>
<dbReference type="PANTHER" id="PTHR38834">
    <property type="entry name" value="PERIPLASMIC SUBSTRATE BINDING PROTEIN FAMILY 3"/>
    <property type="match status" value="1"/>
</dbReference>
<protein>
    <submittedName>
        <fullName evidence="2">Polar amino acid transport system substrate-binding protein</fullName>
    </submittedName>
</protein>
<dbReference type="SUPFAM" id="SSF53850">
    <property type="entry name" value="Periplasmic binding protein-like II"/>
    <property type="match status" value="1"/>
</dbReference>
<comment type="caution">
    <text evidence="2">The sequence shown here is derived from an EMBL/GenBank/DDBJ whole genome shotgun (WGS) entry which is preliminary data.</text>
</comment>
<dbReference type="Gene3D" id="3.40.190.10">
    <property type="entry name" value="Periplasmic binding protein-like II"/>
    <property type="match status" value="2"/>
</dbReference>
<feature type="domain" description="Solute-binding protein family 3/N-terminal" evidence="1">
    <location>
        <begin position="3"/>
        <end position="219"/>
    </location>
</feature>
<proteinExistence type="predicted"/>
<reference evidence="2 3" key="1">
    <citation type="submission" date="2023-07" db="EMBL/GenBank/DDBJ databases">
        <title>Sorghum-associated microbial communities from plants grown in Nebraska, USA.</title>
        <authorList>
            <person name="Schachtman D."/>
        </authorList>
    </citation>
    <scope>NUCLEOTIDE SEQUENCE [LARGE SCALE GENOMIC DNA]</scope>
    <source>
        <strain evidence="2 3">BE314</strain>
    </source>
</reference>
<evidence type="ECO:0000313" key="3">
    <source>
        <dbReference type="Proteomes" id="UP001180453"/>
    </source>
</evidence>
<keyword evidence="3" id="KW-1185">Reference proteome</keyword>
<dbReference type="EMBL" id="JAVDXU010000004">
    <property type="protein sequence ID" value="MDR7271983.1"/>
    <property type="molecule type" value="Genomic_DNA"/>
</dbReference>
<accession>A0ABU1YT02</accession>
<dbReference type="RefSeq" id="WP_310270229.1">
    <property type="nucleotide sequence ID" value="NZ_JAVDXU010000004.1"/>
</dbReference>
<dbReference type="Pfam" id="PF00497">
    <property type="entry name" value="SBP_bac_3"/>
    <property type="match status" value="1"/>
</dbReference>
<evidence type="ECO:0000259" key="1">
    <source>
        <dbReference type="SMART" id="SM00062"/>
    </source>
</evidence>